<evidence type="ECO:0000256" key="1">
    <source>
        <dbReference type="ARBA" id="ARBA00004123"/>
    </source>
</evidence>
<feature type="domain" description="RSE1/DDB1/CPSF1 C-terminal" evidence="3">
    <location>
        <begin position="829"/>
        <end position="1130"/>
    </location>
</feature>
<dbReference type="InterPro" id="IPR018846">
    <property type="entry name" value="Beta-prop_RSE1/DDB1/CPSF1_1st"/>
</dbReference>
<dbReference type="InterPro" id="IPR058543">
    <property type="entry name" value="Beta-prop_RSE1/DDB1/CPSF1_2nd"/>
</dbReference>
<dbReference type="SUPFAM" id="SSF50978">
    <property type="entry name" value="WD40 repeat-like"/>
    <property type="match status" value="1"/>
</dbReference>
<dbReference type="InterPro" id="IPR036322">
    <property type="entry name" value="WD40_repeat_dom_sf"/>
</dbReference>
<evidence type="ECO:0000259" key="4">
    <source>
        <dbReference type="Pfam" id="PF10433"/>
    </source>
</evidence>
<keyword evidence="2" id="KW-0539">Nucleus</keyword>
<evidence type="ECO:0000313" key="7">
    <source>
        <dbReference type="Proteomes" id="UP000186922"/>
    </source>
</evidence>
<proteinExistence type="predicted"/>
<dbReference type="Pfam" id="PF23726">
    <property type="entry name" value="Beta-prop_RSE1_2nd"/>
    <property type="match status" value="1"/>
</dbReference>
<protein>
    <recommendedName>
        <fullName evidence="8">DNA damage-binding protein 1</fullName>
    </recommendedName>
</protein>
<evidence type="ECO:0000259" key="3">
    <source>
        <dbReference type="Pfam" id="PF03178"/>
    </source>
</evidence>
<dbReference type="OrthoDB" id="433457at2759"/>
<evidence type="ECO:0008006" key="8">
    <source>
        <dbReference type="Google" id="ProtNLM"/>
    </source>
</evidence>
<organism evidence="6 7">
    <name type="scientific">Ramazzottius varieornatus</name>
    <name type="common">Water bear</name>
    <name type="synonym">Tardigrade</name>
    <dbReference type="NCBI Taxonomy" id="947166"/>
    <lineage>
        <taxon>Eukaryota</taxon>
        <taxon>Metazoa</taxon>
        <taxon>Ecdysozoa</taxon>
        <taxon>Tardigrada</taxon>
        <taxon>Eutardigrada</taxon>
        <taxon>Parachela</taxon>
        <taxon>Hypsibioidea</taxon>
        <taxon>Ramazzottiidae</taxon>
        <taxon>Ramazzottius</taxon>
    </lineage>
</organism>
<comment type="subcellular location">
    <subcellularLocation>
        <location evidence="1">Nucleus</location>
    </subcellularLocation>
</comment>
<evidence type="ECO:0000313" key="6">
    <source>
        <dbReference type="EMBL" id="GAV03611.1"/>
    </source>
</evidence>
<dbReference type="EMBL" id="BDGG01000009">
    <property type="protein sequence ID" value="GAV03611.1"/>
    <property type="molecule type" value="Genomic_DNA"/>
</dbReference>
<reference evidence="6 7" key="1">
    <citation type="journal article" date="2016" name="Nat. Commun.">
        <title>Extremotolerant tardigrade genome and improved radiotolerance of human cultured cells by tardigrade-unique protein.</title>
        <authorList>
            <person name="Hashimoto T."/>
            <person name="Horikawa D.D."/>
            <person name="Saito Y."/>
            <person name="Kuwahara H."/>
            <person name="Kozuka-Hata H."/>
            <person name="Shin-I T."/>
            <person name="Minakuchi Y."/>
            <person name="Ohishi K."/>
            <person name="Motoyama A."/>
            <person name="Aizu T."/>
            <person name="Enomoto A."/>
            <person name="Kondo K."/>
            <person name="Tanaka S."/>
            <person name="Hara Y."/>
            <person name="Koshikawa S."/>
            <person name="Sagara H."/>
            <person name="Miura T."/>
            <person name="Yokobori S."/>
            <person name="Miyagawa K."/>
            <person name="Suzuki Y."/>
            <person name="Kubo T."/>
            <person name="Oyama M."/>
            <person name="Kohara Y."/>
            <person name="Fujiyama A."/>
            <person name="Arakawa K."/>
            <person name="Katayama T."/>
            <person name="Toyoda A."/>
            <person name="Kunieda T."/>
        </authorList>
    </citation>
    <scope>NUCLEOTIDE SEQUENCE [LARGE SCALE GENOMIC DNA]</scope>
    <source>
        <strain evidence="6 7">YOKOZUNA-1</strain>
    </source>
</reference>
<evidence type="ECO:0000259" key="5">
    <source>
        <dbReference type="Pfam" id="PF23726"/>
    </source>
</evidence>
<feature type="domain" description="RSE1/DDB1/CPSF1 second beta-propeller" evidence="5">
    <location>
        <begin position="463"/>
        <end position="744"/>
    </location>
</feature>
<dbReference type="PANTHER" id="PTHR10644">
    <property type="entry name" value="DNA REPAIR/RNA PROCESSING CPSF FAMILY"/>
    <property type="match status" value="1"/>
</dbReference>
<dbReference type="GO" id="GO:0005634">
    <property type="term" value="C:nucleus"/>
    <property type="evidence" value="ECO:0007669"/>
    <property type="project" value="UniProtKB-SubCell"/>
</dbReference>
<dbReference type="InterPro" id="IPR004871">
    <property type="entry name" value="RSE1/DDB1/CPSF1_C"/>
</dbReference>
<dbReference type="Gene3D" id="1.10.150.910">
    <property type="match status" value="1"/>
</dbReference>
<evidence type="ECO:0000256" key="2">
    <source>
        <dbReference type="ARBA" id="ARBA00023242"/>
    </source>
</evidence>
<dbReference type="InterPro" id="IPR015943">
    <property type="entry name" value="WD40/YVTN_repeat-like_dom_sf"/>
</dbReference>
<feature type="domain" description="RSE1/DDB1/CPSF1 first beta-propeller" evidence="4">
    <location>
        <begin position="45"/>
        <end position="389"/>
    </location>
</feature>
<sequence length="1180" mass="130382">MEAVNINIRQFVRRRRKLIVCTTSTCKVKMTTNYLATAYPSNLVKFSAVGNFSTSDHLELITVKSHSLQLFHIDDDEIVQVGEARLPATVSGVWSFKPKNARRDLLVVLARRNEVFVAELTAAKDEVTIDTRATGKYPSSADLTPVDYGPLVTFHPDSRVICLALFNQRFEIIQLSEDGQSIVASYPIRVDTVDMSRLISMEFLRPESAETTVAFLQATNKGHLLSFTSFDFKDRKKEKSSSTFNKVDLEASLLLPLPIGHPPAVLVVGNGSVQYYNTHKQYTLATSPFLKDMVVTAHCLLYRDPSDQVVTYLLAGCDGRLLLLICRLSHNASTMVGTRIDGLQDKKLPPCKMNVEFIGVVPSAQTLSVVSKKDGMVFVGTCAGPHSLLIRMRKERNAESKFYFDVLQVFPAIGSIMQLQTLTSTFKQGLDQSCLLACTADTYGGSLTIVRSGINLQNPTEISLAGMQKAWNLTPLQRLGNMPVVISDLTSTRVCVFEGEDLAEVEAGGDLVLNGRTILMAATTDGLIQVTATAVHLLDCTTLRQRAQYSPTSSEQASLVKIVTASLRKKVLLLAFYKTVQLLEVLEGGLEIGKAAELENEISAAELFDTSWGSLYCVVAEWASWSVSLVDCATMTVHQSAFLTCDMQTRSLMYCHFGAGNSYLFCGLGDGNVAYFQFDEVEKRMVEAKRIPLGTRPATFSHFYAHGQVSVFVSSDRPCVISLRGEKLLFNNVNIAGVVSVCPIKMADDDKTMTDMLLVVAEKKLLLGQLEDIQKTHFIPLNLGFQAFRIAAQTEMSTIAVIGDRKDCRLNKFAIHKADKEMEQRMLYILDKNSFEVVTTYACASRKEQLTSLCNWSPEGRPLLVIGREDEGKDGSLIVQELINSRLQTLHTFSLTDDPVRNLTTYGKWLLVACDNTLFVFQWLGHQLEELYKISSGGAINHHLEVYNESLLLGDAQKSLMMAEFNHSQQRFEVLARDYTAFGFISLAIVDKGTVIGGDDSGNLLTLRMGKKERESGDGVAHFRSMEPASWICLGDPITSIVRGSLGAASNAGQSNLVVKNSFVYGTCKGQLGIILELQQDLYDLLKFLEEKMVASTSLIGGLSAVDSRQFCTRLMEGKTSGFVDGDLLDTCSLIRKAELEALVSEFESARIPTEEDGLVRQPYTADFVMKVLEDLSRLH</sequence>
<dbReference type="GO" id="GO:0003676">
    <property type="term" value="F:nucleic acid binding"/>
    <property type="evidence" value="ECO:0007669"/>
    <property type="project" value="InterPro"/>
</dbReference>
<dbReference type="InterPro" id="IPR050358">
    <property type="entry name" value="RSE1/DDB1/CFT1"/>
</dbReference>
<dbReference type="Pfam" id="PF10433">
    <property type="entry name" value="Beta-prop_RSE1_1st"/>
    <property type="match status" value="1"/>
</dbReference>
<dbReference type="Proteomes" id="UP000186922">
    <property type="component" value="Unassembled WGS sequence"/>
</dbReference>
<comment type="caution">
    <text evidence="6">The sequence shown here is derived from an EMBL/GenBank/DDBJ whole genome shotgun (WGS) entry which is preliminary data.</text>
</comment>
<name>A0A1D1VRK5_RAMVA</name>
<dbReference type="STRING" id="947166.A0A1D1VRK5"/>
<keyword evidence="7" id="KW-1185">Reference proteome</keyword>
<dbReference type="Gene3D" id="2.130.10.10">
    <property type="entry name" value="YVTN repeat-like/Quinoprotein amine dehydrogenase"/>
    <property type="match status" value="3"/>
</dbReference>
<dbReference type="Pfam" id="PF03178">
    <property type="entry name" value="CPSF_A"/>
    <property type="match status" value="1"/>
</dbReference>
<dbReference type="AlphaFoldDB" id="A0A1D1VRK5"/>
<accession>A0A1D1VRK5</accession>
<gene>
    <name evidence="6" type="primary">RvY_14007-1</name>
    <name evidence="6" type="synonym">RvY_14007.1</name>
    <name evidence="6" type="ORF">RvY_14007</name>
</gene>